<feature type="domain" description="4Fe-4S ferredoxin-type" evidence="2">
    <location>
        <begin position="171"/>
        <end position="200"/>
    </location>
</feature>
<dbReference type="PROSITE" id="PS51379">
    <property type="entry name" value="4FE4S_FER_2"/>
    <property type="match status" value="1"/>
</dbReference>
<dbReference type="OrthoDB" id="9784571at2"/>
<keyword evidence="1" id="KW-0004">4Fe-4S</keyword>
<accession>A0A1M5XLU7</accession>
<dbReference type="Gene3D" id="1.25.10.10">
    <property type="entry name" value="Leucine-rich Repeat Variant"/>
    <property type="match status" value="1"/>
</dbReference>
<proteinExistence type="predicted"/>
<dbReference type="RefSeq" id="WP_073029670.1">
    <property type="nucleotide sequence ID" value="NZ_FQXJ01000006.1"/>
</dbReference>
<protein>
    <submittedName>
        <fullName evidence="3">Epoxyqueuosine reductase</fullName>
    </submittedName>
</protein>
<dbReference type="Proteomes" id="UP000183954">
    <property type="component" value="Unassembled WGS sequence"/>
</dbReference>
<dbReference type="Pfam" id="PF13646">
    <property type="entry name" value="HEAT_2"/>
    <property type="match status" value="1"/>
</dbReference>
<dbReference type="STRING" id="1121420.SAMN02746098_02090"/>
<dbReference type="Gene3D" id="3.30.70.20">
    <property type="match status" value="1"/>
</dbReference>
<dbReference type="EMBL" id="FQXJ01000006">
    <property type="protein sequence ID" value="SHI00504.1"/>
    <property type="molecule type" value="Genomic_DNA"/>
</dbReference>
<dbReference type="InterPro" id="IPR017896">
    <property type="entry name" value="4Fe4S_Fe-S-bd"/>
</dbReference>
<evidence type="ECO:0000313" key="4">
    <source>
        <dbReference type="Proteomes" id="UP000183954"/>
    </source>
</evidence>
<keyword evidence="1" id="KW-0408">Iron</keyword>
<evidence type="ECO:0000256" key="1">
    <source>
        <dbReference type="ARBA" id="ARBA00022485"/>
    </source>
</evidence>
<dbReference type="AlphaFoldDB" id="A0A1M5XLU7"/>
<organism evidence="3 4">
    <name type="scientific">Desulfosporosinus lacus DSM 15449</name>
    <dbReference type="NCBI Taxonomy" id="1121420"/>
    <lineage>
        <taxon>Bacteria</taxon>
        <taxon>Bacillati</taxon>
        <taxon>Bacillota</taxon>
        <taxon>Clostridia</taxon>
        <taxon>Eubacteriales</taxon>
        <taxon>Desulfitobacteriaceae</taxon>
        <taxon>Desulfosporosinus</taxon>
    </lineage>
</organism>
<name>A0A1M5XLU7_9FIRM</name>
<dbReference type="Pfam" id="PF13484">
    <property type="entry name" value="Fer4_16"/>
    <property type="match status" value="1"/>
</dbReference>
<evidence type="ECO:0000259" key="2">
    <source>
        <dbReference type="PROSITE" id="PS51379"/>
    </source>
</evidence>
<dbReference type="GO" id="GO:0051539">
    <property type="term" value="F:4 iron, 4 sulfur cluster binding"/>
    <property type="evidence" value="ECO:0007669"/>
    <property type="project" value="UniProtKB-KW"/>
</dbReference>
<dbReference type="SMART" id="SM00567">
    <property type="entry name" value="EZ_HEAT"/>
    <property type="match status" value="2"/>
</dbReference>
<dbReference type="InterPro" id="IPR016024">
    <property type="entry name" value="ARM-type_fold"/>
</dbReference>
<dbReference type="SUPFAM" id="SSF54862">
    <property type="entry name" value="4Fe-4S ferredoxins"/>
    <property type="match status" value="1"/>
</dbReference>
<dbReference type="SUPFAM" id="SSF48371">
    <property type="entry name" value="ARM repeat"/>
    <property type="match status" value="1"/>
</dbReference>
<dbReference type="GO" id="GO:0052693">
    <property type="term" value="F:epoxyqueuosine reductase activity"/>
    <property type="evidence" value="ECO:0007669"/>
    <property type="project" value="TreeGrafter"/>
</dbReference>
<dbReference type="InterPro" id="IPR011989">
    <property type="entry name" value="ARM-like"/>
</dbReference>
<evidence type="ECO:0000313" key="3">
    <source>
        <dbReference type="EMBL" id="SHI00504.1"/>
    </source>
</evidence>
<gene>
    <name evidence="3" type="ORF">SAMN02746098_02090</name>
</gene>
<sequence>MSLTTQIKEFALDIGYSKVGIIPAESFPEYIADLTDRHEMYSFYIKGPSRPLVAAEPRSLMPTAKSIITTVYDYAQKSFPKELTDKIGRVYQARCYNAPDERINGARPQLMREFLRKLGCEVGDKINLPERLVAAKAGIVNYGRNNFAYAEGIGSFIYLTSFVVDIELDYDSPTVEVGCPEGCSACMKACPTQAIYEPLKLNPRRCIAFNTFITQDRMVGSHIEPEIREKMGTKVHGCDICQEVCPRNQTRLKEKLLDDEFLVKVAQDFSLSQMLNMTDEFYSTRIQPLMYNYIKERKYFQRNAAIALGNLGDPAFVPNLAVAMNDPEDLVRGYAAWALGKIGSRSAKQILKDNLSKETTESVIEEIRNALFRSEIRGELIDFS</sequence>
<keyword evidence="1" id="KW-0479">Metal-binding</keyword>
<reference evidence="4" key="1">
    <citation type="submission" date="2016-11" db="EMBL/GenBank/DDBJ databases">
        <authorList>
            <person name="Varghese N."/>
            <person name="Submissions S."/>
        </authorList>
    </citation>
    <scope>NUCLEOTIDE SEQUENCE [LARGE SCALE GENOMIC DNA]</scope>
    <source>
        <strain evidence="4">DSM 15449</strain>
    </source>
</reference>
<keyword evidence="4" id="KW-1185">Reference proteome</keyword>
<dbReference type="GO" id="GO:0008616">
    <property type="term" value="P:tRNA queuosine(34) biosynthetic process"/>
    <property type="evidence" value="ECO:0007669"/>
    <property type="project" value="InterPro"/>
</dbReference>
<dbReference type="InterPro" id="IPR004453">
    <property type="entry name" value="QueG"/>
</dbReference>
<keyword evidence="1" id="KW-0411">Iron-sulfur</keyword>
<dbReference type="PANTHER" id="PTHR30002">
    <property type="entry name" value="EPOXYQUEUOSINE REDUCTASE"/>
    <property type="match status" value="1"/>
</dbReference>
<dbReference type="InterPro" id="IPR004155">
    <property type="entry name" value="PBS_lyase_HEAT"/>
</dbReference>
<dbReference type="PANTHER" id="PTHR30002:SF4">
    <property type="entry name" value="EPOXYQUEUOSINE REDUCTASE"/>
    <property type="match status" value="1"/>
</dbReference>